<reference evidence="2" key="2">
    <citation type="submission" date="2018-05" db="EMBL/GenBank/DDBJ databases">
        <title>OgluRS3 (Oryza glumaepatula Reference Sequence Version 3).</title>
        <authorList>
            <person name="Zhang J."/>
            <person name="Kudrna D."/>
            <person name="Lee S."/>
            <person name="Talag J."/>
            <person name="Welchert J."/>
            <person name="Wing R.A."/>
        </authorList>
    </citation>
    <scope>NUCLEOTIDE SEQUENCE [LARGE SCALE GENOMIC DNA]</scope>
</reference>
<dbReference type="EnsemblPlants" id="OGLUM04G16960.1">
    <property type="protein sequence ID" value="OGLUM04G16960.1"/>
    <property type="gene ID" value="OGLUM04G16960"/>
</dbReference>
<organism evidence="2">
    <name type="scientific">Oryza glumipatula</name>
    <dbReference type="NCBI Taxonomy" id="40148"/>
    <lineage>
        <taxon>Eukaryota</taxon>
        <taxon>Viridiplantae</taxon>
        <taxon>Streptophyta</taxon>
        <taxon>Embryophyta</taxon>
        <taxon>Tracheophyta</taxon>
        <taxon>Spermatophyta</taxon>
        <taxon>Magnoliopsida</taxon>
        <taxon>Liliopsida</taxon>
        <taxon>Poales</taxon>
        <taxon>Poaceae</taxon>
        <taxon>BOP clade</taxon>
        <taxon>Oryzoideae</taxon>
        <taxon>Oryzeae</taxon>
        <taxon>Oryzinae</taxon>
        <taxon>Oryza</taxon>
    </lineage>
</organism>
<dbReference type="AlphaFoldDB" id="A0A0D9ZMG9"/>
<reference evidence="2" key="1">
    <citation type="submission" date="2015-04" db="UniProtKB">
        <authorList>
            <consortium name="EnsemblPlants"/>
        </authorList>
    </citation>
    <scope>IDENTIFICATION</scope>
</reference>
<evidence type="ECO:0000313" key="3">
    <source>
        <dbReference type="Proteomes" id="UP000026961"/>
    </source>
</evidence>
<name>A0A0D9ZMG9_9ORYZ</name>
<evidence type="ECO:0000256" key="1">
    <source>
        <dbReference type="SAM" id="MobiDB-lite"/>
    </source>
</evidence>
<proteinExistence type="predicted"/>
<evidence type="ECO:0000313" key="2">
    <source>
        <dbReference type="EnsemblPlants" id="OGLUM04G16960.1"/>
    </source>
</evidence>
<feature type="region of interest" description="Disordered" evidence="1">
    <location>
        <begin position="19"/>
        <end position="38"/>
    </location>
</feature>
<keyword evidence="3" id="KW-1185">Reference proteome</keyword>
<dbReference type="Proteomes" id="UP000026961">
    <property type="component" value="Chromosome 4"/>
</dbReference>
<protein>
    <submittedName>
        <fullName evidence="2">Uncharacterized protein</fullName>
    </submittedName>
</protein>
<sequence>MSFWFRGREFPLRASRRNSFVGANSPAPARDPTDGRRWTEVEAEDAAAARMERAARAAPRRRKSAMRLGTRFPTTRAYRRVQGFFAGERRRRRRTRNSVADLTLERWACRAFGVQITGAAWKVTYQYRIVLR</sequence>
<dbReference type="Gramene" id="OGLUM04G16960.1">
    <property type="protein sequence ID" value="OGLUM04G16960.1"/>
    <property type="gene ID" value="OGLUM04G16960"/>
</dbReference>
<dbReference type="HOGENOM" id="CLU_1920381_0_0_1"/>
<accession>A0A0D9ZMG9</accession>